<accession>A0A177VGN8</accession>
<dbReference type="GO" id="GO:0006606">
    <property type="term" value="P:protein import into nucleus"/>
    <property type="evidence" value="ECO:0007669"/>
    <property type="project" value="TreeGrafter"/>
</dbReference>
<dbReference type="InterPro" id="IPR007187">
    <property type="entry name" value="Nucleoporin_Nup133/Nup155_C"/>
</dbReference>
<comment type="subcellular location">
    <subcellularLocation>
        <location evidence="1">Nucleus</location>
    </subcellularLocation>
</comment>
<evidence type="ECO:0000256" key="2">
    <source>
        <dbReference type="ARBA" id="ARBA00007373"/>
    </source>
</evidence>
<evidence type="ECO:0000256" key="1">
    <source>
        <dbReference type="ARBA" id="ARBA00004123"/>
    </source>
</evidence>
<dbReference type="Proteomes" id="UP000077671">
    <property type="component" value="Unassembled WGS sequence"/>
</dbReference>
<dbReference type="Gene3D" id="1.20.58.1780">
    <property type="match status" value="1"/>
</dbReference>
<dbReference type="Gene3D" id="1.20.120.1880">
    <property type="entry name" value="Nucleoporin, helical C-terminal domain"/>
    <property type="match status" value="1"/>
</dbReference>
<evidence type="ECO:0000256" key="4">
    <source>
        <dbReference type="ARBA" id="ARBA00023242"/>
    </source>
</evidence>
<dbReference type="InterPro" id="IPR042533">
    <property type="entry name" value="Nucleoporin_Nup155_C_1"/>
</dbReference>
<name>A0A177VGN8_9BASI</name>
<dbReference type="InterPro" id="IPR042537">
    <property type="entry name" value="Nucleoporin_Nup155_C_2"/>
</dbReference>
<keyword evidence="4" id="KW-0539">Nucleus</keyword>
<reference evidence="8" key="3">
    <citation type="submission" date="2020-10" db="EMBL/GenBank/DDBJ databases">
        <authorList>
            <person name="Sedaghatjoo S."/>
        </authorList>
    </citation>
    <scope>NUCLEOTIDE SEQUENCE</scope>
    <source>
        <strain evidence="8">AZH3</strain>
    </source>
</reference>
<protein>
    <recommendedName>
        <fullName evidence="12">Nucleoporin Nup133/Nup155-like N-terminal domain-containing protein</fullName>
    </recommendedName>
</protein>
<evidence type="ECO:0000259" key="7">
    <source>
        <dbReference type="Pfam" id="PF08801"/>
    </source>
</evidence>
<dbReference type="Gene3D" id="1.25.40.450">
    <property type="entry name" value="Nucleoporin, helical domain, N-terminal subdomain"/>
    <property type="match status" value="1"/>
</dbReference>
<organism evidence="9 10">
    <name type="scientific">Tilletia caries</name>
    <name type="common">wheat bunt fungus</name>
    <dbReference type="NCBI Taxonomy" id="13290"/>
    <lineage>
        <taxon>Eukaryota</taxon>
        <taxon>Fungi</taxon>
        <taxon>Dikarya</taxon>
        <taxon>Basidiomycota</taxon>
        <taxon>Ustilaginomycotina</taxon>
        <taxon>Exobasidiomycetes</taxon>
        <taxon>Tilletiales</taxon>
        <taxon>Tilletiaceae</taxon>
        <taxon>Tilletia</taxon>
    </lineage>
</organism>
<evidence type="ECO:0000313" key="10">
    <source>
        <dbReference type="Proteomes" id="UP000077671"/>
    </source>
</evidence>
<dbReference type="GO" id="GO:0006405">
    <property type="term" value="P:RNA export from nucleus"/>
    <property type="evidence" value="ECO:0007669"/>
    <property type="project" value="TreeGrafter"/>
</dbReference>
<comment type="caution">
    <text evidence="9">The sequence shown here is derived from an EMBL/GenBank/DDBJ whole genome shotgun (WGS) entry which is preliminary data.</text>
</comment>
<evidence type="ECO:0000313" key="11">
    <source>
        <dbReference type="Proteomes" id="UP000836402"/>
    </source>
</evidence>
<dbReference type="Proteomes" id="UP000836402">
    <property type="component" value="Unassembled WGS sequence"/>
</dbReference>
<gene>
    <name evidence="9" type="ORF">A4X03_0g404</name>
    <name evidence="8" type="ORF">JKIAZH3_G4645</name>
</gene>
<dbReference type="GO" id="GO:0044611">
    <property type="term" value="C:nuclear pore inner ring"/>
    <property type="evidence" value="ECO:0007669"/>
    <property type="project" value="TreeGrafter"/>
</dbReference>
<keyword evidence="3" id="KW-0813">Transport</keyword>
<proteinExistence type="inferred from homology"/>
<evidence type="ECO:0000256" key="5">
    <source>
        <dbReference type="SAM" id="MobiDB-lite"/>
    </source>
</evidence>
<dbReference type="GO" id="GO:0000972">
    <property type="term" value="P:transcription-dependent tethering of RNA polymerase II gene DNA at nuclear periphery"/>
    <property type="evidence" value="ECO:0007669"/>
    <property type="project" value="TreeGrafter"/>
</dbReference>
<evidence type="ECO:0008006" key="12">
    <source>
        <dbReference type="Google" id="ProtNLM"/>
    </source>
</evidence>
<evidence type="ECO:0000259" key="6">
    <source>
        <dbReference type="Pfam" id="PF03177"/>
    </source>
</evidence>
<reference evidence="9" key="1">
    <citation type="submission" date="2016-04" db="EMBL/GenBank/DDBJ databases">
        <authorList>
            <person name="Nguyen H.D."/>
            <person name="Kesanakurti P."/>
            <person name="Cullis J."/>
            <person name="Levesque C.A."/>
            <person name="Hambleton S."/>
        </authorList>
    </citation>
    <scope>NUCLEOTIDE SEQUENCE</scope>
    <source>
        <strain evidence="9">DAOMC 238032</strain>
    </source>
</reference>
<reference evidence="9" key="2">
    <citation type="journal article" date="2019" name="IMA Fungus">
        <title>Genome sequencing and comparison of five Tilletia species to identify candidate genes for the detection of regulated species infecting wheat.</title>
        <authorList>
            <person name="Nguyen H.D.T."/>
            <person name="Sultana T."/>
            <person name="Kesanakurti P."/>
            <person name="Hambleton S."/>
        </authorList>
    </citation>
    <scope>NUCLEOTIDE SEQUENCE</scope>
    <source>
        <strain evidence="9">DAOMC 238032</strain>
    </source>
</reference>
<dbReference type="GO" id="GO:0036228">
    <property type="term" value="P:protein localization to nuclear inner membrane"/>
    <property type="evidence" value="ECO:0007669"/>
    <property type="project" value="TreeGrafter"/>
</dbReference>
<keyword evidence="11" id="KW-1185">Reference proteome</keyword>
<dbReference type="EMBL" id="LWDD02000022">
    <property type="protein sequence ID" value="KAE8265236.1"/>
    <property type="molecule type" value="Genomic_DNA"/>
</dbReference>
<feature type="domain" description="Nucleoporin Nup133/Nup155-like N-terminal" evidence="7">
    <location>
        <begin position="115"/>
        <end position="478"/>
    </location>
</feature>
<dbReference type="PANTHER" id="PTHR10350:SF6">
    <property type="entry name" value="NUCLEAR PORE COMPLEX PROTEIN NUP155"/>
    <property type="match status" value="1"/>
</dbReference>
<dbReference type="InterPro" id="IPR004870">
    <property type="entry name" value="Nucleoporin_Nup155"/>
</dbReference>
<dbReference type="InterPro" id="IPR042538">
    <property type="entry name" value="Nucleoporin_Nup155_C_3"/>
</dbReference>
<feature type="region of interest" description="Disordered" evidence="5">
    <location>
        <begin position="14"/>
        <end position="35"/>
    </location>
</feature>
<comment type="similarity">
    <text evidence="2">Belongs to the non-repetitive/WGA-negative nucleoporin family.</text>
</comment>
<dbReference type="GO" id="GO:0017056">
    <property type="term" value="F:structural constituent of nuclear pore"/>
    <property type="evidence" value="ECO:0007669"/>
    <property type="project" value="InterPro"/>
</dbReference>
<dbReference type="InterPro" id="IPR014908">
    <property type="entry name" value="Nucleoporin_Nup133/Nup155_N"/>
</dbReference>
<feature type="region of interest" description="Disordered" evidence="5">
    <location>
        <begin position="420"/>
        <end position="460"/>
    </location>
</feature>
<evidence type="ECO:0000256" key="3">
    <source>
        <dbReference type="ARBA" id="ARBA00022448"/>
    </source>
</evidence>
<sequence>MSNLAASVTAAAASHSNGRASGMGPSQAAATGTGTGTGTAVVGSSNGSSSAALAAGADPFFRQLDGAASVVRQYLQEDVSNPDLSEHLSATTPGHYRLVLNEISTPVERKRNILIPDAVLEAITSSNAYANQGLFPEIERAWITIDNNLFLWDYLDGRNDAIEYHRHSDYVIQAVGLVRARKDVLVDTIKYVLVLSTNDSVTLLGLALESPKPPSGSSAGSASGRKELKIYGLDMVVPTQGVTMVDFCSTDSGRLFCRGREDNCIYEISYQAQESWFKQKCTLTNLTAPTLSNLVPSFLQSKQREDLTTIIVDRERSVLYALYKRTEIEVWNIPADHSKQPYKVTRTSDLCRQATNICPSTNMLPSFDFSIEWMGAVSPSESRTLHMVAVTSKGVRLYFSHSRSFYRSASGAAPPVDCLDLRAVRPPPQPNSVEDPEERALHAQSSGNTSDIPPQHPASGNIRTAYYSQGVFLAASTLTKDHDSATDNILYIARSPARASRAGTNTTLGLPQNVGTASELAETATDLIHRGSTTVIAEAPQSVGVPIVDGNGIRLSVFGLQLVLPPRQFLIFGSSGVVILSERRPIDVLRGMLEANQAYEQTIVPFFNRYGYPQCCAMLLAIAARNKNATQSTAVDGGVVSSNGADSRIISDNAISSAWRLFFEFGGAPTSLAGLRTTQALSESNVRVSNRFEGLALYLARLLRPFWTSSVTKTSPVAGNPNRQDAAVSAAVLTSAQADLTSLAQFLQANAQFFVLNAQNQRSFGAQEGEAYAWKVEHDRVESIRVLISRTLEALSFVLLLIDYQLPAVVSVLKPERQKQLAGLTFVDLITTSQGRDVARALVEAVIDRQIASQVSIDSIADVLQQRCGSFCSAADVQLYKALELVRGAKEARDPAERAACLRDSLKLLYRATPQLPFEKLQAICADFRELKHARGAIELPLKCAAAWDPSNVANTIPPNASPALLQNHPALPILEKRNACYALVLDMLKDVDDALDKAEQLPESTSDRLSELRKASDLRQDAYALALEQSDKLFHWKLYDWLLERGMTEQLLKVQSSFIEEYLLQEPNSVEKLHLLWQLYRRDEKYPSAALVLCGLAKVTDIETVDLVSRIEYLSMALSLAKSSYTPMSEMVHDIEDTLDVARVQLEVQQWLRQNYPDDERILDLDEQLLDMTTLWLDYANPYAMNEVKIMIFHIAAFREVDLVRATWSQLIEDAHNDPNFPESQRFQAVNIKVVDIGRRFMPSDTACPIPVLLEILEQYAYNERNSQDIPVGWTPMTLLQAGGNAQEIFDSLDSMLSSRVEPWDTKQARVFLLAEMSSYLTIWLHDALTHSRPGVGAGHVFPASRVDDAISSYLSAAASLASAVAKGEVELPVERSLGRITTELKGLQDEIRNKF</sequence>
<feature type="compositionally biased region" description="Polar residues" evidence="5">
    <location>
        <begin position="443"/>
        <end position="452"/>
    </location>
</feature>
<evidence type="ECO:0000313" key="9">
    <source>
        <dbReference type="EMBL" id="KAE8265236.1"/>
    </source>
</evidence>
<feature type="domain" description="Nucleoporin Nup133/Nup155-like C-terminal" evidence="6">
    <location>
        <begin position="689"/>
        <end position="1359"/>
    </location>
</feature>
<dbReference type="Pfam" id="PF08801">
    <property type="entry name" value="Nucleoporin_N"/>
    <property type="match status" value="1"/>
</dbReference>
<dbReference type="EMBL" id="CAJHJG010004778">
    <property type="protein sequence ID" value="CAD6944390.1"/>
    <property type="molecule type" value="Genomic_DNA"/>
</dbReference>
<dbReference type="Gene3D" id="1.25.40.440">
    <property type="entry name" value="Nucleoporin, helical domain, central subdomain"/>
    <property type="match status" value="1"/>
</dbReference>
<dbReference type="Pfam" id="PF03177">
    <property type="entry name" value="Nucleoporin_C"/>
    <property type="match status" value="1"/>
</dbReference>
<dbReference type="PANTHER" id="PTHR10350">
    <property type="entry name" value="NUCLEAR PORE COMPLEX PROTEIN NUP155"/>
    <property type="match status" value="1"/>
</dbReference>
<evidence type="ECO:0000313" key="8">
    <source>
        <dbReference type="EMBL" id="CAD6944390.1"/>
    </source>
</evidence>